<dbReference type="InterPro" id="IPR000477">
    <property type="entry name" value="RT_dom"/>
</dbReference>
<evidence type="ECO:0000259" key="1">
    <source>
        <dbReference type="PROSITE" id="PS50878"/>
    </source>
</evidence>
<dbReference type="InterPro" id="IPR043502">
    <property type="entry name" value="DNA/RNA_pol_sf"/>
</dbReference>
<evidence type="ECO:0000313" key="2">
    <source>
        <dbReference type="EMBL" id="CAK0880715.1"/>
    </source>
</evidence>
<protein>
    <recommendedName>
        <fullName evidence="1">Reverse transcriptase domain-containing protein</fullName>
    </recommendedName>
</protein>
<dbReference type="Pfam" id="PF00078">
    <property type="entry name" value="RVT_1"/>
    <property type="match status" value="1"/>
</dbReference>
<dbReference type="SUPFAM" id="SSF56672">
    <property type="entry name" value="DNA/RNA polymerases"/>
    <property type="match status" value="1"/>
</dbReference>
<keyword evidence="3" id="KW-1185">Reference proteome</keyword>
<reference evidence="2" key="1">
    <citation type="submission" date="2023-10" db="EMBL/GenBank/DDBJ databases">
        <authorList>
            <person name="Chen Y."/>
            <person name="Shah S."/>
            <person name="Dougan E. K."/>
            <person name="Thang M."/>
            <person name="Chan C."/>
        </authorList>
    </citation>
    <scope>NUCLEOTIDE SEQUENCE [LARGE SCALE GENOMIC DNA]</scope>
</reference>
<name>A0ABN9W7K3_9DINO</name>
<dbReference type="PROSITE" id="PS50878">
    <property type="entry name" value="RT_POL"/>
    <property type="match status" value="1"/>
</dbReference>
<accession>A0ABN9W7K3</accession>
<dbReference type="EMBL" id="CAUYUJ010018110">
    <property type="protein sequence ID" value="CAK0880715.1"/>
    <property type="molecule type" value="Genomic_DNA"/>
</dbReference>
<feature type="domain" description="Reverse transcriptase" evidence="1">
    <location>
        <begin position="1"/>
        <end position="129"/>
    </location>
</feature>
<dbReference type="Proteomes" id="UP001189429">
    <property type="component" value="Unassembled WGS sequence"/>
</dbReference>
<comment type="caution">
    <text evidence="2">The sequence shown here is derived from an EMBL/GenBank/DDBJ whole genome shotgun (WGS) entry which is preliminary data.</text>
</comment>
<organism evidence="2 3">
    <name type="scientific">Prorocentrum cordatum</name>
    <dbReference type="NCBI Taxonomy" id="2364126"/>
    <lineage>
        <taxon>Eukaryota</taxon>
        <taxon>Sar</taxon>
        <taxon>Alveolata</taxon>
        <taxon>Dinophyceae</taxon>
        <taxon>Prorocentrales</taxon>
        <taxon>Prorocentraceae</taxon>
        <taxon>Prorocentrum</taxon>
    </lineage>
</organism>
<proteinExistence type="predicted"/>
<gene>
    <name evidence="2" type="ORF">PCOR1329_LOCUS63782</name>
</gene>
<evidence type="ECO:0000313" key="3">
    <source>
        <dbReference type="Proteomes" id="UP001189429"/>
    </source>
</evidence>
<sequence>MVAGGRQHEGFELLAGIRQGCPLSPLLFSAAVDILLRRISRLVPDAVVRAYADDVGAVLPSGTGSFPALIQIFEEFARISGLRLSLPKTVIVPLFLQELPEFAAAVAWNFPAWAGMRTERHAKYLGFVLGPDRGERSFEKPLQKLKTRAEAWGAAGGGLLLTILAYKVYILPVVGFLLKLDSLPAAWASAEAAAFRSLVRGPGAWCVPNDLRNLRAFGFPQEFPDAALLSLASRFRVAHLEAKPTGLRGEQRARELRHWLANTEHVVRMGTWASWFQRAFAVQLEDAVLHFRRVGITPLALENELTGGEQRPFRQSTAHRVRRRFQGAALAALPVPPTTCIETRTRHKLEYWDVPQLPRIRAQRCLQVLGRLSAMVPPRVLAATWRTQWNGWVTFRRFQGRGGHADRCAFCGPGAQDAIQHYASCPHVWRFAQSRLGMQRPASWGECLACFLLLDMGPNSIDADPLLLARKTLRTAAVYKVHCMVRHGAIPAGAAAQEALQQAVWELVRGHAAANRALGQWC</sequence>